<feature type="coiled-coil region" evidence="1">
    <location>
        <begin position="184"/>
        <end position="214"/>
    </location>
</feature>
<proteinExistence type="predicted"/>
<protein>
    <submittedName>
        <fullName evidence="2">Uncharacterized protein</fullName>
    </submittedName>
</protein>
<reference evidence="2" key="1">
    <citation type="journal article" date="2016" name="Nat. Genet.">
        <title>A high-quality carrot genome assembly provides new insights into carotenoid accumulation and asterid genome evolution.</title>
        <authorList>
            <person name="Iorizzo M."/>
            <person name="Ellison S."/>
            <person name="Senalik D."/>
            <person name="Zeng P."/>
            <person name="Satapoomin P."/>
            <person name="Huang J."/>
            <person name="Bowman M."/>
            <person name="Iovene M."/>
            <person name="Sanseverino W."/>
            <person name="Cavagnaro P."/>
            <person name="Yildiz M."/>
            <person name="Macko-Podgorni A."/>
            <person name="Moranska E."/>
            <person name="Grzebelus E."/>
            <person name="Grzebelus D."/>
            <person name="Ashrafi H."/>
            <person name="Zheng Z."/>
            <person name="Cheng S."/>
            <person name="Spooner D."/>
            <person name="Van Deynze A."/>
            <person name="Simon P."/>
        </authorList>
    </citation>
    <scope>NUCLEOTIDE SEQUENCE [LARGE SCALE GENOMIC DNA]</scope>
    <source>
        <tissue evidence="2">Leaf</tissue>
    </source>
</reference>
<dbReference type="AlphaFoldDB" id="A0A161WSC5"/>
<name>A0A161WSC5_DAUCS</name>
<accession>A0A161WSC5</accession>
<evidence type="ECO:0000313" key="3">
    <source>
        <dbReference type="EMBL" id="WOG92492.1"/>
    </source>
</evidence>
<evidence type="ECO:0000313" key="4">
    <source>
        <dbReference type="Proteomes" id="UP000077755"/>
    </source>
</evidence>
<dbReference type="EMBL" id="CP093345">
    <property type="protein sequence ID" value="WOG92492.1"/>
    <property type="molecule type" value="Genomic_DNA"/>
</dbReference>
<reference evidence="3" key="2">
    <citation type="submission" date="2022-03" db="EMBL/GenBank/DDBJ databases">
        <title>Draft title - Genomic analysis of global carrot germplasm unveils the trajectory of domestication and the origin of high carotenoid orange carrot.</title>
        <authorList>
            <person name="Iorizzo M."/>
            <person name="Ellison S."/>
            <person name="Senalik D."/>
            <person name="Macko-Podgorni A."/>
            <person name="Grzebelus D."/>
            <person name="Bostan H."/>
            <person name="Rolling W."/>
            <person name="Curaba J."/>
            <person name="Simon P."/>
        </authorList>
    </citation>
    <scope>NUCLEOTIDE SEQUENCE</scope>
    <source>
        <tissue evidence="3">Leaf</tissue>
    </source>
</reference>
<dbReference type="Proteomes" id="UP000077755">
    <property type="component" value="Chromosome 3"/>
</dbReference>
<sequence>MVLYGTLYKMSLSGIVAARTLVLEVDGIKNQRMHDDSDYLSPVKEEQIDEAHDDEVIDLTADDEEEQHSSTEIHFKSLSKLKTEVVKKMYLKMVGSLNNLEALFAQECILILASGMDEDPKFDEKRRSTLYVVPGKKYKKKNDEMHFRCCSSGHILWFNVDGAIFFSSFAIKDRIEEVEDVVESAEEAALVADLNQLVEELKEREQKTSEERRAEK</sequence>
<keyword evidence="1" id="KW-0175">Coiled coil</keyword>
<evidence type="ECO:0000313" key="2">
    <source>
        <dbReference type="EMBL" id="KZN01575.1"/>
    </source>
</evidence>
<dbReference type="EMBL" id="LNRQ01000003">
    <property type="protein sequence ID" value="KZN01575.1"/>
    <property type="molecule type" value="Genomic_DNA"/>
</dbReference>
<evidence type="ECO:0000256" key="1">
    <source>
        <dbReference type="SAM" id="Coils"/>
    </source>
</evidence>
<gene>
    <name evidence="2" type="ORF">DCAR_010329</name>
    <name evidence="3" type="ORF">DCAR_0311761</name>
</gene>
<organism evidence="2">
    <name type="scientific">Daucus carota subsp. sativus</name>
    <name type="common">Carrot</name>
    <dbReference type="NCBI Taxonomy" id="79200"/>
    <lineage>
        <taxon>Eukaryota</taxon>
        <taxon>Viridiplantae</taxon>
        <taxon>Streptophyta</taxon>
        <taxon>Embryophyta</taxon>
        <taxon>Tracheophyta</taxon>
        <taxon>Spermatophyta</taxon>
        <taxon>Magnoliopsida</taxon>
        <taxon>eudicotyledons</taxon>
        <taxon>Gunneridae</taxon>
        <taxon>Pentapetalae</taxon>
        <taxon>asterids</taxon>
        <taxon>campanulids</taxon>
        <taxon>Apiales</taxon>
        <taxon>Apiaceae</taxon>
        <taxon>Apioideae</taxon>
        <taxon>Scandiceae</taxon>
        <taxon>Daucinae</taxon>
        <taxon>Daucus</taxon>
        <taxon>Daucus sect. Daucus</taxon>
    </lineage>
</organism>
<keyword evidence="4" id="KW-1185">Reference proteome</keyword>
<dbReference type="Gramene" id="KZN01575">
    <property type="protein sequence ID" value="KZN01575"/>
    <property type="gene ID" value="DCAR_010329"/>
</dbReference>